<evidence type="ECO:0000256" key="3">
    <source>
        <dbReference type="ARBA" id="ARBA00022692"/>
    </source>
</evidence>
<dbReference type="PANTHER" id="PTHR43738">
    <property type="entry name" value="ABC TRANSPORTER, MEMBRANE PROTEIN"/>
    <property type="match status" value="1"/>
</dbReference>
<dbReference type="Pfam" id="PF12704">
    <property type="entry name" value="MacB_PCD"/>
    <property type="match status" value="1"/>
</dbReference>
<comment type="caution">
    <text evidence="9">The sequence shown here is derived from an EMBL/GenBank/DDBJ whole genome shotgun (WGS) entry which is preliminary data.</text>
</comment>
<keyword evidence="2" id="KW-1003">Cell membrane</keyword>
<keyword evidence="10" id="KW-1185">Reference proteome</keyword>
<keyword evidence="5 6" id="KW-0472">Membrane</keyword>
<dbReference type="InterPro" id="IPR003838">
    <property type="entry name" value="ABC3_permease_C"/>
</dbReference>
<sequence>MKTTLSLAVGSLWNRRFVAALTVLAIALSVFLVIGVERLRVSAKESFANSASGIDLIVASRGNPVQVLMATVFGVGSTGPGIDWDTYEMVEALPQVAWAVPIAMGDNHRGYPVVGTTPAYFEHFRHSNGRPLAFTSGHSFSEADGAVIGAEIATRFGYEIGATIVNAHGAGEVAFDLHDEAPFVVAGILMSTGTTVDRMVFVSLEGFDQLHAEKTKSVDPFGQETSAKYDHAEDATDSVEADHHDHDHAHEPDKINAIYVGLADRGAVLSIQRAISEYPAEPLSAVLPAMALIELWSITGAAEQVIVLMASAVALAGIVAMVVMLSASLEVRRREFAILRSVGATPFRIFSLIVLEAGLVTSAGLLLGLVLLGALTEMLEPVLLSRFGLQVDASASLLRESWLLLAILVAGLAASFVPALRVYRMTLADGLSFRL</sequence>
<proteinExistence type="predicted"/>
<evidence type="ECO:0000259" key="8">
    <source>
        <dbReference type="Pfam" id="PF12704"/>
    </source>
</evidence>
<keyword evidence="3 6" id="KW-0812">Transmembrane</keyword>
<organism evidence="9 10">
    <name type="scientific">Meridianimarinicoccus marinus</name>
    <dbReference type="NCBI Taxonomy" id="3231483"/>
    <lineage>
        <taxon>Bacteria</taxon>
        <taxon>Pseudomonadati</taxon>
        <taxon>Pseudomonadota</taxon>
        <taxon>Alphaproteobacteria</taxon>
        <taxon>Rhodobacterales</taxon>
        <taxon>Paracoccaceae</taxon>
        <taxon>Meridianimarinicoccus</taxon>
    </lineage>
</organism>
<dbReference type="InterPro" id="IPR051125">
    <property type="entry name" value="ABC-4/HrtB_transporter"/>
</dbReference>
<accession>A0ABV3L4V6</accession>
<dbReference type="Proteomes" id="UP001553161">
    <property type="component" value="Unassembled WGS sequence"/>
</dbReference>
<dbReference type="EMBL" id="JBFBVU010000007">
    <property type="protein sequence ID" value="MEV8466614.1"/>
    <property type="molecule type" value="Genomic_DNA"/>
</dbReference>
<dbReference type="Pfam" id="PF02687">
    <property type="entry name" value="FtsX"/>
    <property type="match status" value="1"/>
</dbReference>
<evidence type="ECO:0000256" key="2">
    <source>
        <dbReference type="ARBA" id="ARBA00022475"/>
    </source>
</evidence>
<feature type="domain" description="MacB-like periplasmic core" evidence="8">
    <location>
        <begin position="20"/>
        <end position="211"/>
    </location>
</feature>
<evidence type="ECO:0000313" key="9">
    <source>
        <dbReference type="EMBL" id="MEV8466614.1"/>
    </source>
</evidence>
<dbReference type="InterPro" id="IPR025857">
    <property type="entry name" value="MacB_PCD"/>
</dbReference>
<feature type="transmembrane region" description="Helical" evidence="6">
    <location>
        <begin position="17"/>
        <end position="36"/>
    </location>
</feature>
<evidence type="ECO:0000256" key="6">
    <source>
        <dbReference type="SAM" id="Phobius"/>
    </source>
</evidence>
<gene>
    <name evidence="9" type="ORF">AB0T83_07450</name>
</gene>
<keyword evidence="4 6" id="KW-1133">Transmembrane helix</keyword>
<feature type="transmembrane region" description="Helical" evidence="6">
    <location>
        <begin position="402"/>
        <end position="423"/>
    </location>
</feature>
<dbReference type="RefSeq" id="WP_366192411.1">
    <property type="nucleotide sequence ID" value="NZ_JBFBVU010000007.1"/>
</dbReference>
<evidence type="ECO:0000259" key="7">
    <source>
        <dbReference type="Pfam" id="PF02687"/>
    </source>
</evidence>
<feature type="transmembrane region" description="Helical" evidence="6">
    <location>
        <begin position="349"/>
        <end position="375"/>
    </location>
</feature>
<feature type="domain" description="ABC3 transporter permease C-terminal" evidence="7">
    <location>
        <begin position="309"/>
        <end position="426"/>
    </location>
</feature>
<evidence type="ECO:0000256" key="1">
    <source>
        <dbReference type="ARBA" id="ARBA00004651"/>
    </source>
</evidence>
<protein>
    <submittedName>
        <fullName evidence="9">ABC transporter permease</fullName>
    </submittedName>
</protein>
<feature type="transmembrane region" description="Helical" evidence="6">
    <location>
        <begin position="305"/>
        <end position="329"/>
    </location>
</feature>
<evidence type="ECO:0000256" key="5">
    <source>
        <dbReference type="ARBA" id="ARBA00023136"/>
    </source>
</evidence>
<name>A0ABV3L4V6_9RHOB</name>
<dbReference type="PANTHER" id="PTHR43738:SF2">
    <property type="entry name" value="ABC TRANSPORTER PERMEASE"/>
    <property type="match status" value="1"/>
</dbReference>
<evidence type="ECO:0000256" key="4">
    <source>
        <dbReference type="ARBA" id="ARBA00022989"/>
    </source>
</evidence>
<evidence type="ECO:0000313" key="10">
    <source>
        <dbReference type="Proteomes" id="UP001553161"/>
    </source>
</evidence>
<comment type="subcellular location">
    <subcellularLocation>
        <location evidence="1">Cell membrane</location>
        <topology evidence="1">Multi-pass membrane protein</topology>
    </subcellularLocation>
</comment>
<reference evidence="9 10" key="1">
    <citation type="submission" date="2024-07" db="EMBL/GenBank/DDBJ databases">
        <authorList>
            <person name="Kang M."/>
        </authorList>
    </citation>
    <scope>NUCLEOTIDE SEQUENCE [LARGE SCALE GENOMIC DNA]</scope>
    <source>
        <strain evidence="9 10">DFM31</strain>
    </source>
</reference>